<reference evidence="4 6" key="3">
    <citation type="submission" date="2020-02" db="EMBL/GenBank/DDBJ databases">
        <authorList>
            <person name="Kociolek L.K."/>
            <person name="Ozer E.A."/>
        </authorList>
    </citation>
    <scope>NUCLEOTIDE SEQUENCE [LARGE SCALE GENOMIC DNA]</scope>
    <source>
        <strain evidence="4 6">ATCC 14501</strain>
    </source>
</reference>
<dbReference type="EMBL" id="CP048838">
    <property type="protein sequence ID" value="QJA02897.1"/>
    <property type="molecule type" value="Genomic_DNA"/>
</dbReference>
<dbReference type="EMBL" id="WWTN01000044">
    <property type="protein sequence ID" value="MZH57793.1"/>
    <property type="molecule type" value="Genomic_DNA"/>
</dbReference>
<dbReference type="Proteomes" id="UP001203972">
    <property type="component" value="Unassembled WGS sequence"/>
</dbReference>
<dbReference type="GeneID" id="61926031"/>
<evidence type="ECO:0000313" key="6">
    <source>
        <dbReference type="Proteomes" id="UP000503330"/>
    </source>
</evidence>
<reference evidence="2" key="4">
    <citation type="journal article" date="2022" name="Clin. Infect. Dis.">
        <title>Association between Clostridium innocuum and antibiotic-associated diarrhea in adults and children: A cross-sectional study and comparative genomics analysis.</title>
        <authorList>
            <person name="Cherny K.E."/>
            <person name="Muscat E.B."/>
            <person name="Balaji A."/>
            <person name="Mukherjee J."/>
            <person name="Ozer E.A."/>
            <person name="Angarone M.P."/>
            <person name="Hauser A.R."/>
            <person name="Sichel J.S."/>
            <person name="Amponsah E."/>
            <person name="Kociolek L.K."/>
        </authorList>
    </citation>
    <scope>NUCLEOTIDE SEQUENCE</scope>
    <source>
        <strain evidence="2">NU1-AC-029v</strain>
    </source>
</reference>
<gene>
    <name evidence="1" type="ORF">CIAN88_18295</name>
    <name evidence="4" type="ORF">G4D54_10800</name>
    <name evidence="3" type="ORF">GT664_19050</name>
    <name evidence="2" type="ORF">MKC95_09780</name>
</gene>
<accession>A0A099I4A0</accession>
<dbReference type="RefSeq" id="WP_002609100.1">
    <property type="nucleotide sequence ID" value="NZ_AP025565.1"/>
</dbReference>
<sequence>MTVKEIFKKAVIAGADPLSITELGFAYLNDIGTWNININSQNTGCKNKTITVEQLLDIFEHHCTCFRTQNECFEDKRKEMIQLLKEHDPQATIDFN</sequence>
<dbReference type="Proteomes" id="UP000030008">
    <property type="component" value="Unassembled WGS sequence"/>
</dbReference>
<dbReference type="EMBL" id="JQIF01000097">
    <property type="protein sequence ID" value="KGJ51713.1"/>
    <property type="molecule type" value="Genomic_DNA"/>
</dbReference>
<protein>
    <submittedName>
        <fullName evidence="1">Uncharacterized protein</fullName>
    </submittedName>
</protein>
<dbReference type="EMBL" id="JAKTMA010000015">
    <property type="protein sequence ID" value="MCR0233053.1"/>
    <property type="molecule type" value="Genomic_DNA"/>
</dbReference>
<evidence type="ECO:0000313" key="5">
    <source>
        <dbReference type="Proteomes" id="UP000030008"/>
    </source>
</evidence>
<dbReference type="Proteomes" id="UP000604383">
    <property type="component" value="Unassembled WGS sequence"/>
</dbReference>
<evidence type="ECO:0000313" key="4">
    <source>
        <dbReference type="EMBL" id="QJA02897.1"/>
    </source>
</evidence>
<reference evidence="1 5" key="1">
    <citation type="submission" date="2014-08" db="EMBL/GenBank/DDBJ databases">
        <title>Clostridium innocuum, an unnegligible vancomycin-resistant pathogen causing extra-intestinal infections.</title>
        <authorList>
            <person name="Feng Y."/>
            <person name="Chiu C.-H."/>
        </authorList>
    </citation>
    <scope>NUCLEOTIDE SEQUENCE [LARGE SCALE GENOMIC DNA]</scope>
    <source>
        <strain evidence="1 5">AN88</strain>
    </source>
</reference>
<reference evidence="3" key="2">
    <citation type="journal article" date="2019" name="Nat. Med.">
        <title>A library of human gut bacterial isolates paired with longitudinal multiomics data enables mechanistic microbiome research.</title>
        <authorList>
            <person name="Poyet M."/>
            <person name="Groussin M."/>
            <person name="Gibbons S.M."/>
            <person name="Avila-Pacheco J."/>
            <person name="Jiang X."/>
            <person name="Kearney S.M."/>
            <person name="Perrotta A.R."/>
            <person name="Berdy B."/>
            <person name="Zhao S."/>
            <person name="Lieberman T.D."/>
            <person name="Swanson P.K."/>
            <person name="Smith M."/>
            <person name="Roesemann S."/>
            <person name="Alexander J.E."/>
            <person name="Rich S.A."/>
            <person name="Livny J."/>
            <person name="Vlamakis H."/>
            <person name="Clish C."/>
            <person name="Bullock K."/>
            <person name="Deik A."/>
            <person name="Scott J."/>
            <person name="Pierce K.A."/>
            <person name="Xavier R.J."/>
            <person name="Alm E.J."/>
        </authorList>
    </citation>
    <scope>NUCLEOTIDE SEQUENCE</scope>
    <source>
        <strain evidence="3">BIOML-A12</strain>
    </source>
</reference>
<proteinExistence type="predicted"/>
<evidence type="ECO:0000313" key="3">
    <source>
        <dbReference type="EMBL" id="MZH57793.1"/>
    </source>
</evidence>
<name>A0A099I4A0_CLOIN</name>
<dbReference type="Proteomes" id="UP000503330">
    <property type="component" value="Chromosome"/>
</dbReference>
<evidence type="ECO:0000313" key="2">
    <source>
        <dbReference type="EMBL" id="MCR0233053.1"/>
    </source>
</evidence>
<evidence type="ECO:0000313" key="1">
    <source>
        <dbReference type="EMBL" id="KGJ51713.1"/>
    </source>
</evidence>
<dbReference type="AlphaFoldDB" id="A0A099I4A0"/>
<organism evidence="1 5">
    <name type="scientific">Clostridium innocuum</name>
    <dbReference type="NCBI Taxonomy" id="1522"/>
    <lineage>
        <taxon>Bacteria</taxon>
        <taxon>Bacillati</taxon>
        <taxon>Bacillota</taxon>
        <taxon>Clostridia</taxon>
        <taxon>Eubacteriales</taxon>
        <taxon>Clostridiaceae</taxon>
        <taxon>Clostridium</taxon>
    </lineage>
</organism>